<evidence type="ECO:0000313" key="1">
    <source>
        <dbReference type="EMBL" id="SNY13516.1"/>
    </source>
</evidence>
<dbReference type="EMBL" id="OBDY01000001">
    <property type="protein sequence ID" value="SNY13516.1"/>
    <property type="molecule type" value="Genomic_DNA"/>
</dbReference>
<gene>
    <name evidence="1" type="ORF">SAMN05421748_1011089</name>
</gene>
<protein>
    <submittedName>
        <fullName evidence="1">Uncharacterized protein</fullName>
    </submittedName>
</protein>
<dbReference type="Proteomes" id="UP000219612">
    <property type="component" value="Unassembled WGS sequence"/>
</dbReference>
<name>A0A285FT60_9ACTN</name>
<evidence type="ECO:0000313" key="2">
    <source>
        <dbReference type="Proteomes" id="UP000219612"/>
    </source>
</evidence>
<proteinExistence type="predicted"/>
<keyword evidence="2" id="KW-1185">Reference proteome</keyword>
<dbReference type="RefSeq" id="WP_245922791.1">
    <property type="nucleotide sequence ID" value="NZ_OBDY01000001.1"/>
</dbReference>
<accession>A0A285FT60</accession>
<dbReference type="AlphaFoldDB" id="A0A285FT60"/>
<reference evidence="1 2" key="1">
    <citation type="submission" date="2017-09" db="EMBL/GenBank/DDBJ databases">
        <authorList>
            <person name="Ehlers B."/>
            <person name="Leendertz F.H."/>
        </authorList>
    </citation>
    <scope>NUCLEOTIDE SEQUENCE [LARGE SCALE GENOMIC DNA]</scope>
    <source>
        <strain evidence="1 2">CGMCC 4.6857</strain>
    </source>
</reference>
<organism evidence="1 2">
    <name type="scientific">Paractinoplanes atraurantiacus</name>
    <dbReference type="NCBI Taxonomy" id="1036182"/>
    <lineage>
        <taxon>Bacteria</taxon>
        <taxon>Bacillati</taxon>
        <taxon>Actinomycetota</taxon>
        <taxon>Actinomycetes</taxon>
        <taxon>Micromonosporales</taxon>
        <taxon>Micromonosporaceae</taxon>
        <taxon>Paractinoplanes</taxon>
    </lineage>
</organism>
<sequence length="120" mass="13109">MSVSWSGFTGDQVASLTQGASFFAEPGERDCPACGERRLRAYFTAPANARRPTLVSYVWCSACSKFVGTRAKHPGGLVFSDPLAVLPEAERRDLERSLTGFLAHLDRLWDEGVLPQTFAA</sequence>